<keyword evidence="2" id="KW-0472">Membrane</keyword>
<evidence type="ECO:0000313" key="3">
    <source>
        <dbReference type="EMBL" id="BAL86322.1"/>
    </source>
</evidence>
<dbReference type="Proteomes" id="UP000007882">
    <property type="component" value="Chromosome"/>
</dbReference>
<reference evidence="3 4" key="1">
    <citation type="submission" date="2012-02" db="EMBL/GenBank/DDBJ databases">
        <title>Complete genome sequence of Actinoplanes missouriensis 431 (= NBRC 102363).</title>
        <authorList>
            <person name="Ohnishi Y."/>
            <person name="Ishikawa J."/>
            <person name="Sekine M."/>
            <person name="Hosoyama A."/>
            <person name="Harada T."/>
            <person name="Narita H."/>
            <person name="Hata T."/>
            <person name="Konno Y."/>
            <person name="Tutikane K."/>
            <person name="Fujita N."/>
            <person name="Horinouchi S."/>
            <person name="Hayakawa M."/>
        </authorList>
    </citation>
    <scope>NUCLEOTIDE SEQUENCE [LARGE SCALE GENOMIC DNA]</scope>
    <source>
        <strain evidence="4">ATCC 14538 / DSM 43046 / CBS 188.64 / JCM 3121 / NBRC 102363 / NCIMB 12654 / NRRL B-3342 / UNCC 431</strain>
    </source>
</reference>
<dbReference type="KEGG" id="ams:AMIS_11020"/>
<sequence>MGTAAPGGVQLSVISTVLVFVIIPAAVIGAVATLVLTSSDRAKPSRRYRPGQSFDFPAMWFSAAPEKTTAPEKATGPEKALPAAATHGLVIEDSSGAPVRPGPTGGASDKW</sequence>
<dbReference type="EMBL" id="AP012319">
    <property type="protein sequence ID" value="BAL86322.1"/>
    <property type="molecule type" value="Genomic_DNA"/>
</dbReference>
<organism evidence="3 4">
    <name type="scientific">Actinoplanes missouriensis (strain ATCC 14538 / DSM 43046 / CBS 188.64 / JCM 3121 / NBRC 102363 / NCIMB 12654 / NRRL B-3342 / UNCC 431)</name>
    <dbReference type="NCBI Taxonomy" id="512565"/>
    <lineage>
        <taxon>Bacteria</taxon>
        <taxon>Bacillati</taxon>
        <taxon>Actinomycetota</taxon>
        <taxon>Actinomycetes</taxon>
        <taxon>Micromonosporales</taxon>
        <taxon>Micromonosporaceae</taxon>
        <taxon>Actinoplanes</taxon>
    </lineage>
</organism>
<keyword evidence="2" id="KW-0812">Transmembrane</keyword>
<dbReference type="HOGENOM" id="CLU_150001_0_0_11"/>
<accession>I0GZY5</accession>
<dbReference type="PATRIC" id="fig|512565.3.peg.1106"/>
<dbReference type="AlphaFoldDB" id="I0GZY5"/>
<feature type="region of interest" description="Disordered" evidence="1">
    <location>
        <begin position="90"/>
        <end position="111"/>
    </location>
</feature>
<proteinExistence type="predicted"/>
<feature type="transmembrane region" description="Helical" evidence="2">
    <location>
        <begin position="12"/>
        <end position="37"/>
    </location>
</feature>
<protein>
    <submittedName>
        <fullName evidence="3">Uncharacterized protein</fullName>
    </submittedName>
</protein>
<evidence type="ECO:0000313" key="4">
    <source>
        <dbReference type="Proteomes" id="UP000007882"/>
    </source>
</evidence>
<dbReference type="STRING" id="512565.AMIS_11020"/>
<dbReference type="eggNOG" id="ENOG5033AEH">
    <property type="taxonomic scope" value="Bacteria"/>
</dbReference>
<evidence type="ECO:0000256" key="2">
    <source>
        <dbReference type="SAM" id="Phobius"/>
    </source>
</evidence>
<keyword evidence="4" id="KW-1185">Reference proteome</keyword>
<keyword evidence="2" id="KW-1133">Transmembrane helix</keyword>
<gene>
    <name evidence="3" type="ordered locus">AMIS_11020</name>
</gene>
<name>I0GZY5_ACTM4</name>
<evidence type="ECO:0000256" key="1">
    <source>
        <dbReference type="SAM" id="MobiDB-lite"/>
    </source>
</evidence>